<evidence type="ECO:0000313" key="3">
    <source>
        <dbReference type="Proteomes" id="UP000197215"/>
    </source>
</evidence>
<dbReference type="Proteomes" id="UP000197215">
    <property type="component" value="Unassembled WGS sequence"/>
</dbReference>
<dbReference type="EMBL" id="FYEX01000002">
    <property type="protein sequence ID" value="SNC71919.1"/>
    <property type="molecule type" value="Genomic_DNA"/>
</dbReference>
<dbReference type="Gene3D" id="1.10.260.40">
    <property type="entry name" value="lambda repressor-like DNA-binding domains"/>
    <property type="match status" value="1"/>
</dbReference>
<proteinExistence type="predicted"/>
<dbReference type="InterPro" id="IPR010982">
    <property type="entry name" value="Lambda_DNA-bd_dom_sf"/>
</dbReference>
<feature type="domain" description="HTH cro/C1-type" evidence="1">
    <location>
        <begin position="20"/>
        <end position="80"/>
    </location>
</feature>
<dbReference type="GO" id="GO:0003677">
    <property type="term" value="F:DNA binding"/>
    <property type="evidence" value="ECO:0007669"/>
    <property type="project" value="InterPro"/>
</dbReference>
<evidence type="ECO:0000313" key="2">
    <source>
        <dbReference type="EMBL" id="SNC71919.1"/>
    </source>
</evidence>
<organism evidence="2 3">
    <name type="scientific">Polynucleobacter victoriensis</name>
    <dbReference type="NCBI Taxonomy" id="2049319"/>
    <lineage>
        <taxon>Bacteria</taxon>
        <taxon>Pseudomonadati</taxon>
        <taxon>Pseudomonadota</taxon>
        <taxon>Betaproteobacteria</taxon>
        <taxon>Burkholderiales</taxon>
        <taxon>Burkholderiaceae</taxon>
        <taxon>Polynucleobacter</taxon>
    </lineage>
</organism>
<keyword evidence="3" id="KW-1185">Reference proteome</keyword>
<dbReference type="InterPro" id="IPR001387">
    <property type="entry name" value="Cro/C1-type_HTH"/>
</dbReference>
<dbReference type="PROSITE" id="PS50943">
    <property type="entry name" value="HTH_CROC1"/>
    <property type="match status" value="1"/>
</dbReference>
<sequence>MAAGSKNKLEILPEIQGKVLKAAREKMRYKPEDLAHKACLSKKHIIELEEGGISSFYSEAHKVTVAKKIAKLLELDESRVLVHPDGDAIKQKNLIFDTPADEPVTQQQELPDDVPPAPVQKTLPVAEKVEKVNLENIKSGDSGKSQQAKIESGKRAGAFALVALVLLGLYITKDNIIELVSPTPEPPKTEVAQEQVVEEAKPEALPAATTAAAPVDAACPKPDASPTSYTVVDPTKPGNFVYVVTKTKQTVCVIDASGKSTMQTIDAGANHTFTGKSPFTVLTNGLTQVNVYFQGRPVKPASEQVRTLSLQEK</sequence>
<protein>
    <submittedName>
        <fullName evidence="2">Helix-turn-helix domain-containing protein</fullName>
    </submittedName>
</protein>
<name>A0A212U0Z9_9BURK</name>
<evidence type="ECO:0000259" key="1">
    <source>
        <dbReference type="PROSITE" id="PS50943"/>
    </source>
</evidence>
<reference evidence="2 3" key="1">
    <citation type="submission" date="2017-06" db="EMBL/GenBank/DDBJ databases">
        <authorList>
            <person name="Kim H.J."/>
            <person name="Triplett B.A."/>
        </authorList>
    </citation>
    <scope>NUCLEOTIDE SEQUENCE [LARGE SCALE GENOMIC DNA]</scope>
    <source>
        <strain evidence="2 3">MWH-VicM1</strain>
    </source>
</reference>
<dbReference type="OrthoDB" id="9131276at2"/>
<dbReference type="Pfam" id="PF13464">
    <property type="entry name" value="RodZ_C"/>
    <property type="match status" value="1"/>
</dbReference>
<dbReference type="RefSeq" id="WP_088813363.1">
    <property type="nucleotide sequence ID" value="NZ_FYEX01000002.1"/>
</dbReference>
<dbReference type="InterPro" id="IPR025194">
    <property type="entry name" value="RodZ-like_C"/>
</dbReference>
<accession>A0A212U0Z9</accession>
<dbReference type="CDD" id="cd00093">
    <property type="entry name" value="HTH_XRE"/>
    <property type="match status" value="1"/>
</dbReference>
<dbReference type="SUPFAM" id="SSF47413">
    <property type="entry name" value="lambda repressor-like DNA-binding domains"/>
    <property type="match status" value="1"/>
</dbReference>
<gene>
    <name evidence="2" type="ORF">SAMN06295916_1423</name>
</gene>
<dbReference type="Pfam" id="PF13413">
    <property type="entry name" value="HTH_25"/>
    <property type="match status" value="1"/>
</dbReference>
<dbReference type="AlphaFoldDB" id="A0A212U0Z9"/>